<comment type="function">
    <text evidence="12">Cleaves the distal alpha 1,2-linked glucose residue from the Glc(3)Man(9)GlcNAc(2) oligosaccharide precursor.</text>
</comment>
<evidence type="ECO:0000256" key="1">
    <source>
        <dbReference type="ARBA" id="ARBA00004648"/>
    </source>
</evidence>
<keyword evidence="3" id="KW-0812">Transmembrane</keyword>
<dbReference type="InterPro" id="IPR031631">
    <property type="entry name" value="Glyco_hydro_63N"/>
</dbReference>
<evidence type="ECO:0000256" key="7">
    <source>
        <dbReference type="ARBA" id="ARBA00022989"/>
    </source>
</evidence>
<keyword evidence="5 12" id="KW-0256">Endoplasmic reticulum</keyword>
<keyword evidence="14" id="KW-0732">Signal</keyword>
<evidence type="ECO:0000313" key="18">
    <source>
        <dbReference type="Proteomes" id="UP001497383"/>
    </source>
</evidence>
<feature type="domain" description="Glycosyl hydrolase family 63 C-terminal" evidence="15">
    <location>
        <begin position="327"/>
        <end position="831"/>
    </location>
</feature>
<keyword evidence="4 12" id="KW-0378">Hydrolase</keyword>
<protein>
    <recommendedName>
        <fullName evidence="11 12">Mannosyl-oligosaccharide glucosidase</fullName>
        <ecNumber evidence="11 12">3.2.1.106</ecNumber>
    </recommendedName>
    <alternativeName>
        <fullName evidence="13">Glucosidase I</fullName>
    </alternativeName>
</protein>
<dbReference type="Gene3D" id="1.50.10.10">
    <property type="match status" value="1"/>
</dbReference>
<organism evidence="17 18">
    <name type="scientific">Lodderomyces beijingensis</name>
    <dbReference type="NCBI Taxonomy" id="1775926"/>
    <lineage>
        <taxon>Eukaryota</taxon>
        <taxon>Fungi</taxon>
        <taxon>Dikarya</taxon>
        <taxon>Ascomycota</taxon>
        <taxon>Saccharomycotina</taxon>
        <taxon>Pichiomycetes</taxon>
        <taxon>Debaryomycetaceae</taxon>
        <taxon>Candida/Lodderomyces clade</taxon>
        <taxon>Lodderomyces</taxon>
    </lineage>
</organism>
<keyword evidence="8" id="KW-0472">Membrane</keyword>
<evidence type="ECO:0000256" key="3">
    <source>
        <dbReference type="ARBA" id="ARBA00022692"/>
    </source>
</evidence>
<proteinExistence type="inferred from homology"/>
<evidence type="ECO:0000256" key="11">
    <source>
        <dbReference type="ARBA" id="ARBA00038888"/>
    </source>
</evidence>
<evidence type="ECO:0000256" key="2">
    <source>
        <dbReference type="ARBA" id="ARBA00010833"/>
    </source>
</evidence>
<sequence>MKWLLSYVSVLLLVCLSGLTSADQVAFNLYEQKARVEESLAAQYLKKSNDSLLWGPYRSALYFGLRPRLPRSLLSGLMWFPVNDYQSIGKIRHFYEQHDKMGRANWVSYDPRIGGKQVIQDNECHVDIVIDFVKSKDGLSWGVKIKSKPHKGHEDTKMSFVWYSGLEGEKHGGDELDQPQLTGYFRLENQKNELGYDGTLEFAGISEELGVFDLKIDDGPKSNKHPAGKQGAQDLDPGRAHHYSLRVPDDNVWQARDIFMTMLQESMQDLKSKVNSIAEIPPENLFIIRDLHGFEGNLHFVQKVYQGPCEFNVIFSNAETPAEQRITFANINGKVKANEETFNEMFTQHFQLQAPFDNSAKYSAFAKEILSGLLGGLTYMYGDHLVDRQTVFDEDTFESYDLKGAFEGPHELFTLVPSRPFFPRGFYWDEGFHLMPLIDYDSDLVLDIIKSWFHLIDSDGWIAREQILGREARSRVPAAFQVQSPQIVNPPTLTLVLTSLLETLEKNSKSFGDLQTPNNVDDDDNQVEEVETTKMGKIVLSNPDVLLNYTKDVYPKLKSHLEMFRRTQQGYVEEFDRGLTNKDVFRWRGRTETHCLASGIDDYPRASPADVAELNVDLISWIGIMTRSLRLMAEILQLPDEVASLQELENNIIENIDKVHWSENDKAYCDVTADEDDENVHACHKGYVSLLPFLTKLIPARNVTKLEHVIDLITDPEELWSPYGIRSLSRSDSHYKTGEDYWRSPIWINMNYLVLKSIKEYYEESNSLMSPELRQKYKNAYHDLRLNLVNNVFKQWEETGFVWEQYNDETGKAQGAKNFLGWTSAVLLMMTMPSEI</sequence>
<keyword evidence="9 13" id="KW-0325">Glycoprotein</keyword>
<dbReference type="Pfam" id="PF03200">
    <property type="entry name" value="Glyco_hydro_63"/>
    <property type="match status" value="1"/>
</dbReference>
<keyword evidence="6" id="KW-0735">Signal-anchor</keyword>
<dbReference type="EC" id="3.2.1.106" evidence="11 12"/>
<comment type="pathway">
    <text evidence="13">Glycan metabolism; N-glycan degradation.</text>
</comment>
<dbReference type="SUPFAM" id="SSF48208">
    <property type="entry name" value="Six-hairpin glycosidases"/>
    <property type="match status" value="1"/>
</dbReference>
<evidence type="ECO:0000256" key="14">
    <source>
        <dbReference type="SAM" id="SignalP"/>
    </source>
</evidence>
<feature type="signal peptide" evidence="14">
    <location>
        <begin position="1"/>
        <end position="22"/>
    </location>
</feature>
<keyword evidence="18" id="KW-1185">Reference proteome</keyword>
<gene>
    <name evidence="17" type="ORF">LODBEIA_P51580</name>
</gene>
<evidence type="ECO:0000313" key="17">
    <source>
        <dbReference type="EMBL" id="CAK9441289.1"/>
    </source>
</evidence>
<comment type="similarity">
    <text evidence="2 12">Belongs to the glycosyl hydrolase 63 family.</text>
</comment>
<feature type="domain" description="Glycosyl hydrolase family 63 N-terminal" evidence="16">
    <location>
        <begin position="51"/>
        <end position="283"/>
    </location>
</feature>
<dbReference type="InterPro" id="IPR008928">
    <property type="entry name" value="6-hairpin_glycosidase_sf"/>
</dbReference>
<evidence type="ECO:0000256" key="4">
    <source>
        <dbReference type="ARBA" id="ARBA00022801"/>
    </source>
</evidence>
<dbReference type="GeneID" id="92210354"/>
<comment type="subcellular location">
    <subcellularLocation>
        <location evidence="1 12">Endoplasmic reticulum membrane</location>
        <topology evidence="1 12">Single-pass type II membrane protein</topology>
    </subcellularLocation>
</comment>
<dbReference type="InterPro" id="IPR004888">
    <property type="entry name" value="Glycoside_hydrolase_63"/>
</dbReference>
<evidence type="ECO:0000259" key="15">
    <source>
        <dbReference type="Pfam" id="PF03200"/>
    </source>
</evidence>
<dbReference type="Gene3D" id="2.70.98.110">
    <property type="entry name" value="Glycosyl hydrolase family 63, N-terminal domain"/>
    <property type="match status" value="1"/>
</dbReference>
<accession>A0ABP0ZS11</accession>
<evidence type="ECO:0000256" key="6">
    <source>
        <dbReference type="ARBA" id="ARBA00022968"/>
    </source>
</evidence>
<dbReference type="InterPro" id="IPR031335">
    <property type="entry name" value="Glyco_hydro_63_C"/>
</dbReference>
<comment type="catalytic activity">
    <reaction evidence="12">
        <text>N(4)-(alpha-D-Glc-(1-&gt;2)-alpha-D-Glc-(1-&gt;3)-alpha-D-Glc-(1-&gt;3)-alpha-D-Man-(1-&gt;2)-alpha-D-Man-(1-&gt;2)-alpha-D-Man-(1-&gt;3)-[alpha-D-Man-(1-&gt;2)-alpha-D-Man-(1-&gt;3)-[alpha-D-Man-(1-&gt;2)-alpha-D-Man-(1-&gt;6)]-alpha-D-Man-(1-&gt;6)]-beta-D-Man-(1-&gt;4)-beta-D-GlcNAc-(1-&gt;4)-beta-D-GlcNAc)-L-asparaginyl-[protein] + H2O = N(4)-(alpha-D-Glc-(1-&gt;3)-alpha-D-Glc-(1-&gt;3)-alpha-D-Man-(1-&gt;2)-alpha-D-Man-(1-&gt;2)-alpha-D-Man-(1-&gt;3)-[alpha-D-Man-(1-&gt;2)-alpha-D-Man-(1-&gt;3)-[alpha-D-Man-(1-&gt;2)-alpha-D-Man-(1-&gt;6)]-alpha-D-Man-(1-&gt;6)]-beta-D-Man-(1-&gt;4)-beta-D-GlcNAc-(1-&gt;4)-beta-D-GlcNAc)-L-asparaginyl-[protein] + beta-D-glucose</text>
        <dbReference type="Rhea" id="RHEA:55988"/>
        <dbReference type="Rhea" id="RHEA-COMP:12806"/>
        <dbReference type="Rhea" id="RHEA-COMP:14355"/>
        <dbReference type="ChEBI" id="CHEBI:15377"/>
        <dbReference type="ChEBI" id="CHEBI:15903"/>
        <dbReference type="ChEBI" id="CHEBI:59082"/>
        <dbReference type="ChEBI" id="CHEBI:132537"/>
        <dbReference type="EC" id="3.2.1.106"/>
    </reaction>
</comment>
<evidence type="ECO:0000256" key="13">
    <source>
        <dbReference type="RuleBase" id="RU369107"/>
    </source>
</evidence>
<dbReference type="PANTHER" id="PTHR10412:SF11">
    <property type="entry name" value="MANNOSYL-OLIGOSACCHARIDE GLUCOSIDASE"/>
    <property type="match status" value="1"/>
</dbReference>
<evidence type="ECO:0000256" key="5">
    <source>
        <dbReference type="ARBA" id="ARBA00022824"/>
    </source>
</evidence>
<dbReference type="Proteomes" id="UP001497383">
    <property type="component" value="Chromosome 6"/>
</dbReference>
<feature type="chain" id="PRO_5046419866" description="Mannosyl-oligosaccharide glucosidase" evidence="14">
    <location>
        <begin position="23"/>
        <end position="836"/>
    </location>
</feature>
<evidence type="ECO:0000256" key="9">
    <source>
        <dbReference type="ARBA" id="ARBA00023180"/>
    </source>
</evidence>
<dbReference type="InterPro" id="IPR012341">
    <property type="entry name" value="6hp_glycosidase-like_sf"/>
</dbReference>
<dbReference type="EMBL" id="OZ022410">
    <property type="protein sequence ID" value="CAK9441289.1"/>
    <property type="molecule type" value="Genomic_DNA"/>
</dbReference>
<dbReference type="PANTHER" id="PTHR10412">
    <property type="entry name" value="MANNOSYL-OLIGOSACCHARIDE GLUCOSIDASE"/>
    <property type="match status" value="1"/>
</dbReference>
<evidence type="ECO:0000259" key="16">
    <source>
        <dbReference type="Pfam" id="PF16923"/>
    </source>
</evidence>
<evidence type="ECO:0000256" key="8">
    <source>
        <dbReference type="ARBA" id="ARBA00023136"/>
    </source>
</evidence>
<dbReference type="InterPro" id="IPR038518">
    <property type="entry name" value="Glyco_hydro_63N_sf"/>
</dbReference>
<name>A0ABP0ZS11_9ASCO</name>
<evidence type="ECO:0000256" key="12">
    <source>
        <dbReference type="RuleBase" id="RU368089"/>
    </source>
</evidence>
<dbReference type="RefSeq" id="XP_066832096.1">
    <property type="nucleotide sequence ID" value="XM_066975459.1"/>
</dbReference>
<keyword evidence="10 12" id="KW-0326">Glycosidase</keyword>
<reference evidence="17 18" key="1">
    <citation type="submission" date="2024-03" db="EMBL/GenBank/DDBJ databases">
        <authorList>
            <person name="Brejova B."/>
        </authorList>
    </citation>
    <scope>NUCLEOTIDE SEQUENCE [LARGE SCALE GENOMIC DNA]</scope>
    <source>
        <strain evidence="17 18">CBS 14171</strain>
    </source>
</reference>
<evidence type="ECO:0000256" key="10">
    <source>
        <dbReference type="ARBA" id="ARBA00023295"/>
    </source>
</evidence>
<keyword evidence="7" id="KW-1133">Transmembrane helix</keyword>
<dbReference type="Pfam" id="PF16923">
    <property type="entry name" value="Glyco_hydro_63N"/>
    <property type="match status" value="1"/>
</dbReference>